<evidence type="ECO:0000313" key="2">
    <source>
        <dbReference type="Proteomes" id="UP001056980"/>
    </source>
</evidence>
<protein>
    <submittedName>
        <fullName evidence="1">Uncharacterized protein</fullName>
    </submittedName>
</protein>
<proteinExistence type="predicted"/>
<evidence type="ECO:0000313" key="1">
    <source>
        <dbReference type="EMBL" id="USP02762.1"/>
    </source>
</evidence>
<gene>
    <name evidence="1" type="ORF">LAJ60_07870</name>
</gene>
<sequence length="52" mass="5927">MEDHLGFSDSIQKIHLEYALILAKEVGKAKQLSYTLIEQVAEMRDNKLSFSS</sequence>
<dbReference type="KEGG" id="btay:LAJ60_07870"/>
<dbReference type="AlphaFoldDB" id="A0A9Q8YXN6"/>
<dbReference type="RefSeq" id="WP_198935099.1">
    <property type="nucleotide sequence ID" value="NZ_CADDYE010000003.1"/>
</dbReference>
<reference evidence="1" key="1">
    <citation type="journal article" date="2022" name="Proc. Natl. Acad. Sci. U.S.A.">
        <title>Identification of the Bartonella autotransporter CFA as a protective antigen and hypervariable target of neutralizing antibodies in mice.</title>
        <authorList>
            <person name="Siewert L.K."/>
            <person name="Korotaev A."/>
            <person name="Sedzicki J."/>
            <person name="Fromm K."/>
            <person name="Pinschewer D.D."/>
            <person name="Dehio C."/>
        </authorList>
    </citation>
    <scope>NUCLEOTIDE SEQUENCE</scope>
    <source>
        <strain evidence="1">IBS296</strain>
    </source>
</reference>
<dbReference type="Proteomes" id="UP001056980">
    <property type="component" value="Chromosome"/>
</dbReference>
<dbReference type="EMBL" id="CP083444">
    <property type="protein sequence ID" value="USP02762.1"/>
    <property type="molecule type" value="Genomic_DNA"/>
</dbReference>
<name>A0A9Q8YXN6_BARTA</name>
<organism evidence="1 2">
    <name type="scientific">Bartonella taylorii</name>
    <dbReference type="NCBI Taxonomy" id="33046"/>
    <lineage>
        <taxon>Bacteria</taxon>
        <taxon>Pseudomonadati</taxon>
        <taxon>Pseudomonadota</taxon>
        <taxon>Alphaproteobacteria</taxon>
        <taxon>Hyphomicrobiales</taxon>
        <taxon>Bartonellaceae</taxon>
        <taxon>Bartonella</taxon>
    </lineage>
</organism>
<accession>A0A9Q8YXN6</accession>